<sequence length="186" mass="21481">MASVRRGDRSAASQPRMRSSAAKALRRDETAETKHVHRWVMDAQGNISNFDMKTLRNDILSRLQTGANLYTLEECRMLIVHITRVATRWQEDELAKLMYLSELTTKVLPGRQVVYQFPPSAPPPIPFCTAHSQMHDNPLFKITKVVEELNRAIVRMIDELWCNRRERLLLAARMLRDLEEAIPDAN</sequence>
<accession>A0A7S1M957</accession>
<evidence type="ECO:0000313" key="2">
    <source>
        <dbReference type="EMBL" id="CAD9125141.1"/>
    </source>
</evidence>
<dbReference type="EMBL" id="HBGF01029337">
    <property type="protein sequence ID" value="CAD9125141.1"/>
    <property type="molecule type" value="Transcribed_RNA"/>
</dbReference>
<evidence type="ECO:0000256" key="1">
    <source>
        <dbReference type="SAM" id="MobiDB-lite"/>
    </source>
</evidence>
<protein>
    <submittedName>
        <fullName evidence="2">Uncharacterized protein</fullName>
    </submittedName>
</protein>
<name>A0A7S1M957_NEODS</name>
<gene>
    <name evidence="2" type="ORF">NDES1114_LOCUS19449</name>
</gene>
<feature type="region of interest" description="Disordered" evidence="1">
    <location>
        <begin position="1"/>
        <end position="29"/>
    </location>
</feature>
<dbReference type="AlphaFoldDB" id="A0A7S1M957"/>
<organism evidence="2">
    <name type="scientific">Neobodo designis</name>
    <name type="common">Flagellated protozoan</name>
    <name type="synonym">Bodo designis</name>
    <dbReference type="NCBI Taxonomy" id="312471"/>
    <lineage>
        <taxon>Eukaryota</taxon>
        <taxon>Discoba</taxon>
        <taxon>Euglenozoa</taxon>
        <taxon>Kinetoplastea</taxon>
        <taxon>Metakinetoplastina</taxon>
        <taxon>Neobodonida</taxon>
        <taxon>Neobodo</taxon>
    </lineage>
</organism>
<proteinExistence type="predicted"/>
<reference evidence="2" key="1">
    <citation type="submission" date="2021-01" db="EMBL/GenBank/DDBJ databases">
        <authorList>
            <person name="Corre E."/>
            <person name="Pelletier E."/>
            <person name="Niang G."/>
            <person name="Scheremetjew M."/>
            <person name="Finn R."/>
            <person name="Kale V."/>
            <person name="Holt S."/>
            <person name="Cochrane G."/>
            <person name="Meng A."/>
            <person name="Brown T."/>
            <person name="Cohen L."/>
        </authorList>
    </citation>
    <scope>NUCLEOTIDE SEQUENCE</scope>
    <source>
        <strain evidence="2">CCAP 1951/1</strain>
    </source>
</reference>